<keyword evidence="2" id="KW-1185">Reference proteome</keyword>
<organism evidence="1 2">
    <name type="scientific">Shivajiella indica</name>
    <dbReference type="NCBI Taxonomy" id="872115"/>
    <lineage>
        <taxon>Bacteria</taxon>
        <taxon>Pseudomonadati</taxon>
        <taxon>Bacteroidota</taxon>
        <taxon>Cytophagia</taxon>
        <taxon>Cytophagales</taxon>
        <taxon>Cyclobacteriaceae</taxon>
        <taxon>Shivajiella</taxon>
    </lineage>
</organism>
<evidence type="ECO:0000313" key="1">
    <source>
        <dbReference type="EMBL" id="MFD2201161.1"/>
    </source>
</evidence>
<sequence length="180" mass="20811">MYTDVLLPNTKLSSFVSGYFLVNAEDENHEIVVKTYESGVSLAVPLGKPFEFFVGKSHLEEEEVTFKSFDKPYLFWDAKSVECFSVKGDARIVFIVLTEQGLQLLLNEKNPNYDEPVFPISRLGVPIFNLVVKRKLRFNQDDQAGLQIIEEELLRFFKKFEMDESHQSEIDLDTDFPFIP</sequence>
<dbReference type="EMBL" id="JBHUIV010000010">
    <property type="protein sequence ID" value="MFD2201161.1"/>
    <property type="molecule type" value="Genomic_DNA"/>
</dbReference>
<proteinExistence type="predicted"/>
<protein>
    <submittedName>
        <fullName evidence="1">Uncharacterized protein</fullName>
    </submittedName>
</protein>
<gene>
    <name evidence="1" type="ORF">ACFSKV_06260</name>
</gene>
<dbReference type="RefSeq" id="WP_380801065.1">
    <property type="nucleotide sequence ID" value="NZ_JBHUIV010000010.1"/>
</dbReference>
<comment type="caution">
    <text evidence="1">The sequence shown here is derived from an EMBL/GenBank/DDBJ whole genome shotgun (WGS) entry which is preliminary data.</text>
</comment>
<name>A0ABW5B6Z1_9BACT</name>
<reference evidence="2" key="1">
    <citation type="journal article" date="2019" name="Int. J. Syst. Evol. Microbiol.">
        <title>The Global Catalogue of Microorganisms (GCM) 10K type strain sequencing project: providing services to taxonomists for standard genome sequencing and annotation.</title>
        <authorList>
            <consortium name="The Broad Institute Genomics Platform"/>
            <consortium name="The Broad Institute Genome Sequencing Center for Infectious Disease"/>
            <person name="Wu L."/>
            <person name="Ma J."/>
        </authorList>
    </citation>
    <scope>NUCLEOTIDE SEQUENCE [LARGE SCALE GENOMIC DNA]</scope>
    <source>
        <strain evidence="2">KCTC 19812</strain>
    </source>
</reference>
<evidence type="ECO:0000313" key="2">
    <source>
        <dbReference type="Proteomes" id="UP001597414"/>
    </source>
</evidence>
<dbReference type="Proteomes" id="UP001597414">
    <property type="component" value="Unassembled WGS sequence"/>
</dbReference>
<accession>A0ABW5B6Z1</accession>